<gene>
    <name evidence="8" type="ORF">CWO92_22580</name>
</gene>
<dbReference type="InterPro" id="IPR007627">
    <property type="entry name" value="RNA_pol_sigma70_r2"/>
</dbReference>
<dbReference type="GO" id="GO:0006352">
    <property type="term" value="P:DNA-templated transcription initiation"/>
    <property type="evidence" value="ECO:0007669"/>
    <property type="project" value="InterPro"/>
</dbReference>
<dbReference type="InterPro" id="IPR036388">
    <property type="entry name" value="WH-like_DNA-bd_sf"/>
</dbReference>
<dbReference type="NCBIfam" id="TIGR02937">
    <property type="entry name" value="sigma70-ECF"/>
    <property type="match status" value="1"/>
</dbReference>
<dbReference type="EMBL" id="PIQO01000028">
    <property type="protein sequence ID" value="PKR82777.1"/>
    <property type="molecule type" value="Genomic_DNA"/>
</dbReference>
<evidence type="ECO:0000259" key="6">
    <source>
        <dbReference type="Pfam" id="PF04542"/>
    </source>
</evidence>
<dbReference type="OrthoDB" id="2381154at2"/>
<dbReference type="GO" id="GO:0003677">
    <property type="term" value="F:DNA binding"/>
    <property type="evidence" value="ECO:0007669"/>
    <property type="project" value="UniProtKB-KW"/>
</dbReference>
<organism evidence="8 9">
    <name type="scientific">Heyndrickxia camelliae</name>
    <dbReference type="NCBI Taxonomy" id="1707093"/>
    <lineage>
        <taxon>Bacteria</taxon>
        <taxon>Bacillati</taxon>
        <taxon>Bacillota</taxon>
        <taxon>Bacilli</taxon>
        <taxon>Bacillales</taxon>
        <taxon>Bacillaceae</taxon>
        <taxon>Heyndrickxia</taxon>
    </lineage>
</organism>
<protein>
    <submittedName>
        <fullName evidence="8">Uncharacterized protein</fullName>
    </submittedName>
</protein>
<sequence length="227" mass="26438">MNTKLGTESSIHEENIATLMNMYPALKRYCQMLTRNGWDAEDLAHEAMEKMYQRYIHQKADQSNISRALLYKIAHNHWIDEVRKRSKENATLKSEPSTDPMKILPEVYSICELLVNHLTPQQTVIFMLKDIFQFGMSDIAEQLNMTEGAIKASLFRTRQHLKKFTDGVDELKLIHTESEQSRLFCESIIQSIRQEQPRILIRQYKKLFHQQVPMCKGSMSFSLLAAA</sequence>
<keyword evidence="2" id="KW-0805">Transcription regulation</keyword>
<dbReference type="Pfam" id="PF08281">
    <property type="entry name" value="Sigma70_r4_2"/>
    <property type="match status" value="1"/>
</dbReference>
<keyword evidence="9" id="KW-1185">Reference proteome</keyword>
<dbReference type="RefSeq" id="WP_101356467.1">
    <property type="nucleotide sequence ID" value="NZ_PIQO01000028.1"/>
</dbReference>
<dbReference type="Proteomes" id="UP000233440">
    <property type="component" value="Unassembled WGS sequence"/>
</dbReference>
<dbReference type="InterPro" id="IPR039425">
    <property type="entry name" value="RNA_pol_sigma-70-like"/>
</dbReference>
<dbReference type="InterPro" id="IPR013249">
    <property type="entry name" value="RNA_pol_sigma70_r4_t2"/>
</dbReference>
<evidence type="ECO:0000256" key="2">
    <source>
        <dbReference type="ARBA" id="ARBA00023015"/>
    </source>
</evidence>
<proteinExistence type="inferred from homology"/>
<reference evidence="8 9" key="1">
    <citation type="submission" date="2017-11" db="EMBL/GenBank/DDBJ databases">
        <title>Bacillus camelliae sp. nov., isolated from pu'er tea.</title>
        <authorList>
            <person name="Niu L."/>
        </authorList>
    </citation>
    <scope>NUCLEOTIDE SEQUENCE [LARGE SCALE GENOMIC DNA]</scope>
    <source>
        <strain evidence="8 9">7578-1</strain>
    </source>
</reference>
<evidence type="ECO:0000313" key="9">
    <source>
        <dbReference type="Proteomes" id="UP000233440"/>
    </source>
</evidence>
<comment type="similarity">
    <text evidence="1">Belongs to the sigma-70 factor family. ECF subfamily.</text>
</comment>
<dbReference type="Pfam" id="PF04542">
    <property type="entry name" value="Sigma70_r2"/>
    <property type="match status" value="1"/>
</dbReference>
<dbReference type="InterPro" id="IPR013324">
    <property type="entry name" value="RNA_pol_sigma_r3/r4-like"/>
</dbReference>
<feature type="domain" description="RNA polymerase sigma factor 70 region 4 type 2" evidence="7">
    <location>
        <begin position="114"/>
        <end position="161"/>
    </location>
</feature>
<name>A0A2N3LE08_9BACI</name>
<keyword evidence="5" id="KW-0804">Transcription</keyword>
<comment type="caution">
    <text evidence="8">The sequence shown here is derived from an EMBL/GenBank/DDBJ whole genome shotgun (WGS) entry which is preliminary data.</text>
</comment>
<dbReference type="PANTHER" id="PTHR43133:SF8">
    <property type="entry name" value="RNA POLYMERASE SIGMA FACTOR HI_1459-RELATED"/>
    <property type="match status" value="1"/>
</dbReference>
<dbReference type="GO" id="GO:0016987">
    <property type="term" value="F:sigma factor activity"/>
    <property type="evidence" value="ECO:0007669"/>
    <property type="project" value="UniProtKB-KW"/>
</dbReference>
<evidence type="ECO:0000259" key="7">
    <source>
        <dbReference type="Pfam" id="PF08281"/>
    </source>
</evidence>
<dbReference type="InterPro" id="IPR014284">
    <property type="entry name" value="RNA_pol_sigma-70_dom"/>
</dbReference>
<evidence type="ECO:0000256" key="1">
    <source>
        <dbReference type="ARBA" id="ARBA00010641"/>
    </source>
</evidence>
<dbReference type="SUPFAM" id="SSF88946">
    <property type="entry name" value="Sigma2 domain of RNA polymerase sigma factors"/>
    <property type="match status" value="1"/>
</dbReference>
<dbReference type="Gene3D" id="1.10.1740.10">
    <property type="match status" value="1"/>
</dbReference>
<dbReference type="InterPro" id="IPR013325">
    <property type="entry name" value="RNA_pol_sigma_r2"/>
</dbReference>
<accession>A0A2N3LE08</accession>
<keyword evidence="4" id="KW-0238">DNA-binding</keyword>
<dbReference type="Gene3D" id="1.10.10.10">
    <property type="entry name" value="Winged helix-like DNA-binding domain superfamily/Winged helix DNA-binding domain"/>
    <property type="match status" value="1"/>
</dbReference>
<evidence type="ECO:0000256" key="4">
    <source>
        <dbReference type="ARBA" id="ARBA00023125"/>
    </source>
</evidence>
<dbReference type="AlphaFoldDB" id="A0A2N3LE08"/>
<evidence type="ECO:0000256" key="3">
    <source>
        <dbReference type="ARBA" id="ARBA00023082"/>
    </source>
</evidence>
<keyword evidence="3" id="KW-0731">Sigma factor</keyword>
<dbReference type="SUPFAM" id="SSF88659">
    <property type="entry name" value="Sigma3 and sigma4 domains of RNA polymerase sigma factors"/>
    <property type="match status" value="1"/>
</dbReference>
<feature type="domain" description="RNA polymerase sigma-70 region 2" evidence="6">
    <location>
        <begin position="23"/>
        <end position="87"/>
    </location>
</feature>
<evidence type="ECO:0000313" key="8">
    <source>
        <dbReference type="EMBL" id="PKR82777.1"/>
    </source>
</evidence>
<evidence type="ECO:0000256" key="5">
    <source>
        <dbReference type="ARBA" id="ARBA00023163"/>
    </source>
</evidence>
<dbReference type="PANTHER" id="PTHR43133">
    <property type="entry name" value="RNA POLYMERASE ECF-TYPE SIGMA FACTO"/>
    <property type="match status" value="1"/>
</dbReference>